<evidence type="ECO:0000313" key="2">
    <source>
        <dbReference type="EMBL" id="MFC3637302.1"/>
    </source>
</evidence>
<gene>
    <name evidence="2" type="ORF">ACFONL_07880</name>
</gene>
<sequence>MNDPTQVLAALTLLQTTTFWIALRVAGTFWFGKRCLRGSDTSRLPLFSTGDQTLDRYLFFSSLTICAVTALIVSMVLNNELSPWTILPIFGVVVGTDVSAIYSMRPAGVKLGSDPVKTLFEKLDSRR</sequence>
<name>A0ABV7UF18_9HYPH</name>
<keyword evidence="1" id="KW-1133">Transmembrane helix</keyword>
<protein>
    <submittedName>
        <fullName evidence="2">Uncharacterized protein</fullName>
    </submittedName>
</protein>
<accession>A0ABV7UF18</accession>
<keyword evidence="3" id="KW-1185">Reference proteome</keyword>
<reference evidence="3" key="1">
    <citation type="journal article" date="2019" name="Int. J. Syst. Evol. Microbiol.">
        <title>The Global Catalogue of Microorganisms (GCM) 10K type strain sequencing project: providing services to taxonomists for standard genome sequencing and annotation.</title>
        <authorList>
            <consortium name="The Broad Institute Genomics Platform"/>
            <consortium name="The Broad Institute Genome Sequencing Center for Infectious Disease"/>
            <person name="Wu L."/>
            <person name="Ma J."/>
        </authorList>
    </citation>
    <scope>NUCLEOTIDE SEQUENCE [LARGE SCALE GENOMIC DNA]</scope>
    <source>
        <strain evidence="3">KCTC 42282</strain>
    </source>
</reference>
<organism evidence="2 3">
    <name type="scientific">Camelimonas fluminis</name>
    <dbReference type="NCBI Taxonomy" id="1576911"/>
    <lineage>
        <taxon>Bacteria</taxon>
        <taxon>Pseudomonadati</taxon>
        <taxon>Pseudomonadota</taxon>
        <taxon>Alphaproteobacteria</taxon>
        <taxon>Hyphomicrobiales</taxon>
        <taxon>Chelatococcaceae</taxon>
        <taxon>Camelimonas</taxon>
    </lineage>
</organism>
<feature type="transmembrane region" description="Helical" evidence="1">
    <location>
        <begin position="83"/>
        <end position="102"/>
    </location>
</feature>
<dbReference type="RefSeq" id="WP_191320746.1">
    <property type="nucleotide sequence ID" value="NZ_BNCG01000024.1"/>
</dbReference>
<evidence type="ECO:0000313" key="3">
    <source>
        <dbReference type="Proteomes" id="UP001595704"/>
    </source>
</evidence>
<keyword evidence="1" id="KW-0812">Transmembrane</keyword>
<keyword evidence="1" id="KW-0472">Membrane</keyword>
<feature type="transmembrane region" description="Helical" evidence="1">
    <location>
        <begin position="57"/>
        <end position="77"/>
    </location>
</feature>
<dbReference type="EMBL" id="JBHRYC010000034">
    <property type="protein sequence ID" value="MFC3637302.1"/>
    <property type="molecule type" value="Genomic_DNA"/>
</dbReference>
<evidence type="ECO:0000256" key="1">
    <source>
        <dbReference type="SAM" id="Phobius"/>
    </source>
</evidence>
<comment type="caution">
    <text evidence="2">The sequence shown here is derived from an EMBL/GenBank/DDBJ whole genome shotgun (WGS) entry which is preliminary data.</text>
</comment>
<proteinExistence type="predicted"/>
<feature type="transmembrane region" description="Helical" evidence="1">
    <location>
        <begin position="6"/>
        <end position="27"/>
    </location>
</feature>
<dbReference type="Proteomes" id="UP001595704">
    <property type="component" value="Unassembled WGS sequence"/>
</dbReference>